<evidence type="ECO:0000313" key="3">
    <source>
        <dbReference type="Proteomes" id="UP000436006"/>
    </source>
</evidence>
<evidence type="ECO:0000313" key="2">
    <source>
        <dbReference type="EMBL" id="MVM31417.1"/>
    </source>
</evidence>
<dbReference type="EMBL" id="WPIN01000005">
    <property type="protein sequence ID" value="MVM31417.1"/>
    <property type="molecule type" value="Genomic_DNA"/>
</dbReference>
<dbReference type="Proteomes" id="UP000436006">
    <property type="component" value="Unassembled WGS sequence"/>
</dbReference>
<dbReference type="AlphaFoldDB" id="A0A7K1SC83"/>
<name>A0A7K1SC83_9BACT</name>
<dbReference type="Gene3D" id="3.10.450.50">
    <property type="match status" value="1"/>
</dbReference>
<gene>
    <name evidence="2" type="ORF">GO755_15335</name>
</gene>
<dbReference type="Pfam" id="PF14534">
    <property type="entry name" value="DUF4440"/>
    <property type="match status" value="1"/>
</dbReference>
<keyword evidence="3" id="KW-1185">Reference proteome</keyword>
<dbReference type="SUPFAM" id="SSF54427">
    <property type="entry name" value="NTF2-like"/>
    <property type="match status" value="1"/>
</dbReference>
<comment type="caution">
    <text evidence="2">The sequence shown here is derived from an EMBL/GenBank/DDBJ whole genome shotgun (WGS) entry which is preliminary data.</text>
</comment>
<proteinExistence type="predicted"/>
<dbReference type="RefSeq" id="WP_157586058.1">
    <property type="nucleotide sequence ID" value="NZ_WPIN01000005.1"/>
</dbReference>
<evidence type="ECO:0000259" key="1">
    <source>
        <dbReference type="Pfam" id="PF14534"/>
    </source>
</evidence>
<protein>
    <submittedName>
        <fullName evidence="2">DUF4440 domain-containing protein</fullName>
    </submittedName>
</protein>
<accession>A0A7K1SC83</accession>
<sequence>MKFFLTLGLFFAIQFVRAQTPDEKAVIETEKQRFTAQINVDEAILNRVLANDLIYAHSNGNTDTKQTYIQSMRDGKTKYTSIDIEEQKVRIYGNTALINGMCQLKAISNGEPLNNHLRYLSVYVKNAGQWQMVAWQSLKLTK</sequence>
<feature type="domain" description="DUF4440" evidence="1">
    <location>
        <begin position="27"/>
        <end position="132"/>
    </location>
</feature>
<dbReference type="InterPro" id="IPR027843">
    <property type="entry name" value="DUF4440"/>
</dbReference>
<organism evidence="2 3">
    <name type="scientific">Spirosoma arboris</name>
    <dbReference type="NCBI Taxonomy" id="2682092"/>
    <lineage>
        <taxon>Bacteria</taxon>
        <taxon>Pseudomonadati</taxon>
        <taxon>Bacteroidota</taxon>
        <taxon>Cytophagia</taxon>
        <taxon>Cytophagales</taxon>
        <taxon>Cytophagaceae</taxon>
        <taxon>Spirosoma</taxon>
    </lineage>
</organism>
<reference evidence="2 3" key="1">
    <citation type="submission" date="2019-12" db="EMBL/GenBank/DDBJ databases">
        <title>Spirosoma sp. HMF4905 genome sequencing and assembly.</title>
        <authorList>
            <person name="Kang H."/>
            <person name="Cha I."/>
            <person name="Kim H."/>
            <person name="Joh K."/>
        </authorList>
    </citation>
    <scope>NUCLEOTIDE SEQUENCE [LARGE SCALE GENOMIC DNA]</scope>
    <source>
        <strain evidence="2 3">HMF4905</strain>
    </source>
</reference>
<dbReference type="InterPro" id="IPR032710">
    <property type="entry name" value="NTF2-like_dom_sf"/>
</dbReference>